<dbReference type="AlphaFoldDB" id="A0A9P8T338"/>
<dbReference type="Proteomes" id="UP000769157">
    <property type="component" value="Unassembled WGS sequence"/>
</dbReference>
<evidence type="ECO:0000313" key="2">
    <source>
        <dbReference type="Proteomes" id="UP000769157"/>
    </source>
</evidence>
<dbReference type="RefSeq" id="XP_046060578.1">
    <property type="nucleotide sequence ID" value="XM_046205760.1"/>
</dbReference>
<reference evidence="1" key="2">
    <citation type="submission" date="2021-01" db="EMBL/GenBank/DDBJ databases">
        <authorList>
            <person name="Schikora-Tamarit M.A."/>
        </authorList>
    </citation>
    <scope>NUCLEOTIDE SEQUENCE</scope>
    <source>
        <strain evidence="1">CBS6075</strain>
    </source>
</reference>
<gene>
    <name evidence="1" type="ORF">OGAPHI_004658</name>
</gene>
<reference evidence="1" key="1">
    <citation type="journal article" date="2021" name="Open Biol.">
        <title>Shared evolutionary footprints suggest mitochondrial oxidative damage underlies multiple complex I losses in fungi.</title>
        <authorList>
            <person name="Schikora-Tamarit M.A."/>
            <person name="Marcet-Houben M."/>
            <person name="Nosek J."/>
            <person name="Gabaldon T."/>
        </authorList>
    </citation>
    <scope>NUCLEOTIDE SEQUENCE</scope>
    <source>
        <strain evidence="1">CBS6075</strain>
    </source>
</reference>
<dbReference type="EMBL" id="JAEUBE010000327">
    <property type="protein sequence ID" value="KAH3664306.1"/>
    <property type="molecule type" value="Genomic_DNA"/>
</dbReference>
<evidence type="ECO:0000313" key="1">
    <source>
        <dbReference type="EMBL" id="KAH3664306.1"/>
    </source>
</evidence>
<name>A0A9P8T338_9ASCO</name>
<feature type="non-terminal residue" evidence="1">
    <location>
        <position position="1"/>
    </location>
</feature>
<comment type="caution">
    <text evidence="1">The sequence shown here is derived from an EMBL/GenBank/DDBJ whole genome shotgun (WGS) entry which is preliminary data.</text>
</comment>
<organism evidence="1 2">
    <name type="scientific">Ogataea philodendri</name>
    <dbReference type="NCBI Taxonomy" id="1378263"/>
    <lineage>
        <taxon>Eukaryota</taxon>
        <taxon>Fungi</taxon>
        <taxon>Dikarya</taxon>
        <taxon>Ascomycota</taxon>
        <taxon>Saccharomycotina</taxon>
        <taxon>Pichiomycetes</taxon>
        <taxon>Pichiales</taxon>
        <taxon>Pichiaceae</taxon>
        <taxon>Ogataea</taxon>
    </lineage>
</organism>
<keyword evidence="2" id="KW-1185">Reference proteome</keyword>
<accession>A0A9P8T338</accession>
<sequence>ATKDADNTKESRLYKACFDFSKMVRGDTVLSSLWTKCIGGKNPALPIQTRWTSAYSTVTTILDKWDELCFVFGKLVGMGFPNDHLDSDKIEVVEDFLMNIE</sequence>
<dbReference type="GeneID" id="70236623"/>
<protein>
    <submittedName>
        <fullName evidence="1">Uncharacterized protein</fullName>
    </submittedName>
</protein>
<proteinExistence type="predicted"/>